<evidence type="ECO:0000256" key="2">
    <source>
        <dbReference type="ARBA" id="ARBA00022553"/>
    </source>
</evidence>
<dbReference type="SUPFAM" id="SSF56801">
    <property type="entry name" value="Acetyl-CoA synthetase-like"/>
    <property type="match status" value="1"/>
</dbReference>
<reference evidence="5" key="1">
    <citation type="submission" date="2022-08" db="EMBL/GenBank/DDBJ databases">
        <authorList>
            <person name="Somphong A."/>
            <person name="Phongsopitanun W."/>
        </authorList>
    </citation>
    <scope>NUCLEOTIDE SEQUENCE</scope>
    <source>
        <strain evidence="5">LP05-1</strain>
    </source>
</reference>
<dbReference type="Pfam" id="PF13193">
    <property type="entry name" value="AMP-binding_C"/>
    <property type="match status" value="1"/>
</dbReference>
<keyword evidence="2" id="KW-0597">Phosphoprotein</keyword>
<dbReference type="Pfam" id="PF00550">
    <property type="entry name" value="PP-binding"/>
    <property type="match status" value="1"/>
</dbReference>
<dbReference type="Gene3D" id="3.40.50.1820">
    <property type="entry name" value="alpha/beta hydrolase"/>
    <property type="match status" value="1"/>
</dbReference>
<dbReference type="EMBL" id="JANUGQ010000001">
    <property type="protein sequence ID" value="MCS0634267.1"/>
    <property type="molecule type" value="Genomic_DNA"/>
</dbReference>
<dbReference type="PROSITE" id="PS00455">
    <property type="entry name" value="AMP_BINDING"/>
    <property type="match status" value="1"/>
</dbReference>
<dbReference type="CDD" id="cd12117">
    <property type="entry name" value="A_NRPS_Srf_like"/>
    <property type="match status" value="1"/>
</dbReference>
<dbReference type="SUPFAM" id="SSF47336">
    <property type="entry name" value="ACP-like"/>
    <property type="match status" value="1"/>
</dbReference>
<dbReference type="InterPro" id="IPR006162">
    <property type="entry name" value="Ppantetheine_attach_site"/>
</dbReference>
<feature type="region of interest" description="Disordered" evidence="3">
    <location>
        <begin position="596"/>
        <end position="665"/>
    </location>
</feature>
<accession>A0ABT2CA35</accession>
<dbReference type="Proteomes" id="UP001431313">
    <property type="component" value="Unassembled WGS sequence"/>
</dbReference>
<dbReference type="NCBIfam" id="TIGR01733">
    <property type="entry name" value="AA-adenyl-dom"/>
    <property type="match status" value="1"/>
</dbReference>
<evidence type="ECO:0000256" key="1">
    <source>
        <dbReference type="ARBA" id="ARBA00022450"/>
    </source>
</evidence>
<feature type="compositionally biased region" description="Low complexity" evidence="3">
    <location>
        <begin position="620"/>
        <end position="655"/>
    </location>
</feature>
<evidence type="ECO:0000256" key="3">
    <source>
        <dbReference type="SAM" id="MobiDB-lite"/>
    </source>
</evidence>
<feature type="domain" description="Carrier" evidence="4">
    <location>
        <begin position="511"/>
        <end position="586"/>
    </location>
</feature>
<name>A0ABT2CA35_9ACTN</name>
<dbReference type="InterPro" id="IPR020845">
    <property type="entry name" value="AMP-binding_CS"/>
</dbReference>
<gene>
    <name evidence="5" type="ORF">NX801_01010</name>
</gene>
<dbReference type="PANTHER" id="PTHR45527:SF1">
    <property type="entry name" value="FATTY ACID SYNTHASE"/>
    <property type="match status" value="1"/>
</dbReference>
<dbReference type="Pfam" id="PF00501">
    <property type="entry name" value="AMP-binding"/>
    <property type="match status" value="1"/>
</dbReference>
<dbReference type="SMART" id="SM00823">
    <property type="entry name" value="PKS_PP"/>
    <property type="match status" value="1"/>
</dbReference>
<dbReference type="Gene3D" id="3.30.300.30">
    <property type="match status" value="1"/>
</dbReference>
<evidence type="ECO:0000313" key="5">
    <source>
        <dbReference type="EMBL" id="MCS0634267.1"/>
    </source>
</evidence>
<sequence length="665" mass="69512">MPVTAPGDAPRTLPALVARQAARTPDALAVVDGDTTLTYARLVAAARALAGHLREHGVAPGDPVGLLMPRSVGTVVAQLALWWAGAVCVPLDPAHPRPRTEAMAADAGVTLIAGDGKLLESAGLSGPVLRLPRLDLPAAEDPGPAEPAPDATAFIMFTSGSTGRPKGVAVPHRAAAELLSEPEFVTLTPRDRVLFHSPATFDASTFEVWGALANGAAVVVCTVDRPSFEDLAQQVERHGVTVAFLTTALFHRLAARRSRIFSLLRGVVVGGEALAARPAREVLRAFPWLELVNGYGPTEATTFATAHRVTDADCDGQVPIGRPVAGATLHILDEAGRPVPAGARGELWIGGSRLSSGYVGRPDLTAERFLDDPATGRRYRTGDLVSARPDGVLLFHGRLDDQVKVRGHRIEPGEIEHALREQPEVAEAAVTVHRPTPDDARLAGCVVPAAGPVPRAAVLRERLAATLPAHLVPDELLVVDRLPLTSSGKVDRRALAGLFDAGTEDGTPAATALTPLQQAVADIWSRALGTEVTSPDADFLALGGHSLLAMGVADDLREELGVELALADFFAAPTLAAHAALLEQALLAAHPDPYTDTLHPAPAPATDTVHPDPYTDTPRPASSAHTTHPASSTDSAHPAPSTDSTHHSTPSTDTDINTPEPTDGR</sequence>
<dbReference type="InterPro" id="IPR010071">
    <property type="entry name" value="AA_adenyl_dom"/>
</dbReference>
<evidence type="ECO:0000259" key="4">
    <source>
        <dbReference type="PROSITE" id="PS50075"/>
    </source>
</evidence>
<dbReference type="PROSITE" id="PS50075">
    <property type="entry name" value="CARRIER"/>
    <property type="match status" value="1"/>
</dbReference>
<dbReference type="RefSeq" id="WP_258784797.1">
    <property type="nucleotide sequence ID" value="NZ_JANUGQ010000001.1"/>
</dbReference>
<organism evidence="5 6">
    <name type="scientific">Streptomyces pyxinae</name>
    <dbReference type="NCBI Taxonomy" id="2970734"/>
    <lineage>
        <taxon>Bacteria</taxon>
        <taxon>Bacillati</taxon>
        <taxon>Actinomycetota</taxon>
        <taxon>Actinomycetes</taxon>
        <taxon>Kitasatosporales</taxon>
        <taxon>Streptomycetaceae</taxon>
        <taxon>Streptomyces</taxon>
    </lineage>
</organism>
<dbReference type="InterPro" id="IPR042099">
    <property type="entry name" value="ANL_N_sf"/>
</dbReference>
<proteinExistence type="predicted"/>
<dbReference type="InterPro" id="IPR020806">
    <property type="entry name" value="PKS_PP-bd"/>
</dbReference>
<dbReference type="InterPro" id="IPR045851">
    <property type="entry name" value="AMP-bd_C_sf"/>
</dbReference>
<dbReference type="PANTHER" id="PTHR45527">
    <property type="entry name" value="NONRIBOSOMAL PEPTIDE SYNTHETASE"/>
    <property type="match status" value="1"/>
</dbReference>
<dbReference type="InterPro" id="IPR029058">
    <property type="entry name" value="AB_hydrolase_fold"/>
</dbReference>
<keyword evidence="6" id="KW-1185">Reference proteome</keyword>
<dbReference type="InterPro" id="IPR036736">
    <property type="entry name" value="ACP-like_sf"/>
</dbReference>
<dbReference type="Gene3D" id="3.40.50.12780">
    <property type="entry name" value="N-terminal domain of ligase-like"/>
    <property type="match status" value="1"/>
</dbReference>
<comment type="caution">
    <text evidence="5">The sequence shown here is derived from an EMBL/GenBank/DDBJ whole genome shotgun (WGS) entry which is preliminary data.</text>
</comment>
<dbReference type="InterPro" id="IPR000873">
    <property type="entry name" value="AMP-dep_synth/lig_dom"/>
</dbReference>
<dbReference type="InterPro" id="IPR025110">
    <property type="entry name" value="AMP-bd_C"/>
</dbReference>
<keyword evidence="1" id="KW-0596">Phosphopantetheine</keyword>
<dbReference type="PROSITE" id="PS00012">
    <property type="entry name" value="PHOSPHOPANTETHEINE"/>
    <property type="match status" value="1"/>
</dbReference>
<protein>
    <submittedName>
        <fullName evidence="5">Non-ribosomal peptide synthetase</fullName>
    </submittedName>
</protein>
<feature type="compositionally biased region" description="Polar residues" evidence="3">
    <location>
        <begin position="656"/>
        <end position="665"/>
    </location>
</feature>
<dbReference type="InterPro" id="IPR009081">
    <property type="entry name" value="PP-bd_ACP"/>
</dbReference>
<evidence type="ECO:0000313" key="6">
    <source>
        <dbReference type="Proteomes" id="UP001431313"/>
    </source>
</evidence>